<dbReference type="Gene3D" id="1.20.58.340">
    <property type="entry name" value="Magnesium transport protein CorA, transmembrane region"/>
    <property type="match status" value="2"/>
</dbReference>
<evidence type="ECO:0000313" key="3">
    <source>
        <dbReference type="EMBL" id="MBW0489112.1"/>
    </source>
</evidence>
<dbReference type="GO" id="GO:0010961">
    <property type="term" value="P:intracellular magnesium ion homeostasis"/>
    <property type="evidence" value="ECO:0007669"/>
    <property type="project" value="TreeGrafter"/>
</dbReference>
<feature type="compositionally biased region" description="Acidic residues" evidence="1">
    <location>
        <begin position="313"/>
        <end position="339"/>
    </location>
</feature>
<name>A0A9Q3CSP9_9BASI</name>
<feature type="compositionally biased region" description="Basic and acidic residues" evidence="1">
    <location>
        <begin position="340"/>
        <end position="379"/>
    </location>
</feature>
<dbReference type="EMBL" id="AVOT02009927">
    <property type="protein sequence ID" value="MBW0489112.1"/>
    <property type="molecule type" value="Genomic_DNA"/>
</dbReference>
<dbReference type="PANTHER" id="PTHR21535:SF90">
    <property type="entry name" value="CORA METAL ION TRANSPORTER"/>
    <property type="match status" value="1"/>
</dbReference>
<keyword evidence="2" id="KW-0812">Transmembrane</keyword>
<dbReference type="GO" id="GO:0016020">
    <property type="term" value="C:membrane"/>
    <property type="evidence" value="ECO:0007669"/>
    <property type="project" value="InterPro"/>
</dbReference>
<feature type="compositionally biased region" description="Low complexity" evidence="1">
    <location>
        <begin position="53"/>
        <end position="86"/>
    </location>
</feature>
<dbReference type="GO" id="GO:0015095">
    <property type="term" value="F:magnesium ion transmembrane transporter activity"/>
    <property type="evidence" value="ECO:0007669"/>
    <property type="project" value="InterPro"/>
</dbReference>
<dbReference type="CDD" id="cd12829">
    <property type="entry name" value="Alr1p-like"/>
    <property type="match status" value="1"/>
</dbReference>
<dbReference type="InterPro" id="IPR044089">
    <property type="entry name" value="Alr1-like"/>
</dbReference>
<evidence type="ECO:0000256" key="2">
    <source>
        <dbReference type="SAM" id="Phobius"/>
    </source>
</evidence>
<feature type="compositionally biased region" description="Low complexity" evidence="1">
    <location>
        <begin position="10"/>
        <end position="43"/>
    </location>
</feature>
<dbReference type="OrthoDB" id="29879at2759"/>
<dbReference type="SUPFAM" id="SSF143865">
    <property type="entry name" value="CorA soluble domain-like"/>
    <property type="match status" value="1"/>
</dbReference>
<feature type="transmembrane region" description="Helical" evidence="2">
    <location>
        <begin position="764"/>
        <end position="788"/>
    </location>
</feature>
<feature type="region of interest" description="Disordered" evidence="1">
    <location>
        <begin position="1"/>
        <end position="87"/>
    </location>
</feature>
<dbReference type="PANTHER" id="PTHR21535">
    <property type="entry name" value="MAGNESIUM AND COBALT TRANSPORT PROTEIN/MITOCHONDRIAL IMPORT INNER MEMBRANE TRANSLOCASE SUBUNIT TIM8"/>
    <property type="match status" value="1"/>
</dbReference>
<evidence type="ECO:0000256" key="1">
    <source>
        <dbReference type="SAM" id="MobiDB-lite"/>
    </source>
</evidence>
<dbReference type="Gene3D" id="3.30.460.20">
    <property type="entry name" value="CorA soluble domain-like"/>
    <property type="match status" value="1"/>
</dbReference>
<feature type="region of interest" description="Disordered" evidence="1">
    <location>
        <begin position="417"/>
        <end position="450"/>
    </location>
</feature>
<feature type="compositionally biased region" description="Basic residues" evidence="1">
    <location>
        <begin position="417"/>
        <end position="427"/>
    </location>
</feature>
<protein>
    <submittedName>
        <fullName evidence="3">Uncharacterized protein</fullName>
    </submittedName>
</protein>
<organism evidence="3 4">
    <name type="scientific">Austropuccinia psidii MF-1</name>
    <dbReference type="NCBI Taxonomy" id="1389203"/>
    <lineage>
        <taxon>Eukaryota</taxon>
        <taxon>Fungi</taxon>
        <taxon>Dikarya</taxon>
        <taxon>Basidiomycota</taxon>
        <taxon>Pucciniomycotina</taxon>
        <taxon>Pucciniomycetes</taxon>
        <taxon>Pucciniales</taxon>
        <taxon>Sphaerophragmiaceae</taxon>
        <taxon>Austropuccinia</taxon>
    </lineage>
</organism>
<accession>A0A9Q3CSP9</accession>
<keyword evidence="4" id="KW-1185">Reference proteome</keyword>
<dbReference type="Proteomes" id="UP000765509">
    <property type="component" value="Unassembled WGS sequence"/>
</dbReference>
<sequence>MTKKIPTQESAAASSSTDPSSSSSSSSSSSNNSNRSNTNSSSNWWKFWKDPKSSSGSNSGSSNSSLASDSNSTNSHSTTKTSNNINPDRQITEFTLITPSLTYNSNQANSKINERKTLNVESQKDQDQQLPPYDLFTSDDIISTLQRLLTFWNQIKDDQNSGSDIGLQSINDLSNQLKFKPQSKSAVPSNFSNTTPLPKLRRQPLSPIHKLNFKDGKFSLIQDSFQSNLSSFNHPDLPIPKSPLNRLNRSSLNSAWWLDITCPSSSDMHQLQKIFPLHPLTIEDILSQDTREKTETFDGLGYYLISFRGLNDEDFVDEDDDDDDEEEEEEEDGDDDNNDNNEHDDGGKKDTDVEKDICEPQESKIDEKDIKKGKPEIVKARSTTIGKGSAKFTGNSHEAIKSGIMNLKKQSEMMIKRKRKRKKKKIGYKSTDQKETISKSTSNLEKGKHEPSNQFLSKAIDKAPQNLDLSIGAVNMYLVVFKDGIISFHFDDLQKHIDRVKNRIQNFGLDSQYISPHWIAYELMDSFVDGFFPILELIEDESDLLDEHLTDQNEFIGLKNCSNPSTRDRHHFPFRKLRHESKNNSRKLQRRIGRSEMLNRITINRRLVVSMSRLMAQKFQTVEALRKRMLVDVNDLFQTDGHLHRNIGNEEDEDDEDQRRWIRSREILLYLGDLEDHILSLNQGLGFYDTILSNAHQSYLSSLRLGLNETTQAQDVLIVRLYLISLIFLPMSTLIGLHSMNIHIPTNGDEETHLRADGSRSPFNVFWIVLFGSILVGILFTFFIKLVIIKESEKVFGRAFPHLLKFSNNNRQCKKS</sequence>
<dbReference type="AlphaFoldDB" id="A0A9Q3CSP9"/>
<keyword evidence="2" id="KW-0472">Membrane</keyword>
<evidence type="ECO:0000313" key="4">
    <source>
        <dbReference type="Proteomes" id="UP000765509"/>
    </source>
</evidence>
<dbReference type="InterPro" id="IPR045861">
    <property type="entry name" value="CorA_cytoplasmic_dom"/>
</dbReference>
<feature type="region of interest" description="Disordered" evidence="1">
    <location>
        <begin position="313"/>
        <end position="382"/>
    </location>
</feature>
<comment type="caution">
    <text evidence="3">The sequence shown here is derived from an EMBL/GenBank/DDBJ whole genome shotgun (WGS) entry which is preliminary data.</text>
</comment>
<proteinExistence type="predicted"/>
<gene>
    <name evidence="3" type="ORF">O181_028827</name>
</gene>
<keyword evidence="2" id="KW-1133">Transmembrane helix</keyword>
<reference evidence="3" key="1">
    <citation type="submission" date="2021-03" db="EMBL/GenBank/DDBJ databases">
        <title>Draft genome sequence of rust myrtle Austropuccinia psidii MF-1, a brazilian biotype.</title>
        <authorList>
            <person name="Quecine M.C."/>
            <person name="Pachon D.M.R."/>
            <person name="Bonatelli M.L."/>
            <person name="Correr F.H."/>
            <person name="Franceschini L.M."/>
            <person name="Leite T.F."/>
            <person name="Margarido G.R.A."/>
            <person name="Almeida C.A."/>
            <person name="Ferrarezi J.A."/>
            <person name="Labate C.A."/>
        </authorList>
    </citation>
    <scope>NUCLEOTIDE SEQUENCE</scope>
    <source>
        <strain evidence="3">MF-1</strain>
    </source>
</reference>